<evidence type="ECO:0000313" key="2">
    <source>
        <dbReference type="Proteomes" id="UP000838102"/>
    </source>
</evidence>
<gene>
    <name evidence="1" type="ORF">LMG032447_01465</name>
</gene>
<evidence type="ECO:0000313" key="1">
    <source>
        <dbReference type="EMBL" id="CAH1857167.1"/>
    </source>
</evidence>
<name>A0ABM9D4E9_9LACO</name>
<keyword evidence="2" id="KW-1185">Reference proteome</keyword>
<protein>
    <submittedName>
        <fullName evidence="1">Uncharacterized protein</fullName>
    </submittedName>
</protein>
<comment type="caution">
    <text evidence="1">The sequence shown here is derived from an EMBL/GenBank/DDBJ whole genome shotgun (WGS) entry which is preliminary data.</text>
</comment>
<proteinExistence type="predicted"/>
<dbReference type="EMBL" id="CAKOEU010000008">
    <property type="protein sequence ID" value="CAH1857167.1"/>
    <property type="molecule type" value="Genomic_DNA"/>
</dbReference>
<reference evidence="1" key="1">
    <citation type="submission" date="2022-03" db="EMBL/GenBank/DDBJ databases">
        <authorList>
            <person name="Hettiarachchi G."/>
        </authorList>
    </citation>
    <scope>NUCLEOTIDE SEQUENCE</scope>
    <source>
        <strain evidence="1">LMG 32447</strain>
    </source>
</reference>
<dbReference type="RefSeq" id="WP_248706778.1">
    <property type="nucleotide sequence ID" value="NZ_CAKOEU010000008.1"/>
</dbReference>
<organism evidence="1 2">
    <name type="scientific">Convivina praedatoris</name>
    <dbReference type="NCBI Taxonomy" id="2880963"/>
    <lineage>
        <taxon>Bacteria</taxon>
        <taxon>Bacillati</taxon>
        <taxon>Bacillota</taxon>
        <taxon>Bacilli</taxon>
        <taxon>Lactobacillales</taxon>
        <taxon>Lactobacillaceae</taxon>
        <taxon>Convivina</taxon>
    </lineage>
</organism>
<dbReference type="Proteomes" id="UP000838102">
    <property type="component" value="Unassembled WGS sequence"/>
</dbReference>
<accession>A0ABM9D4E9</accession>
<sequence length="91" mass="10877">MAISNILEQPLANENDWWTPKHCIQVYPHKYMTRDEVYTANAQSDYIVYIKCGDQGEYVLDDDLWEAMDKYDGKQIMPELQDLDDIDWEKR</sequence>